<evidence type="ECO:0000256" key="5">
    <source>
        <dbReference type="ARBA" id="ARBA00023136"/>
    </source>
</evidence>
<comment type="caution">
    <text evidence="7">The sequence shown here is derived from an EMBL/GenBank/DDBJ whole genome shotgun (WGS) entry which is preliminary data.</text>
</comment>
<protein>
    <submittedName>
        <fullName evidence="7">Energy-coupling factor transporter transmembrane protein EcfT</fullName>
    </submittedName>
</protein>
<dbReference type="Pfam" id="PF02361">
    <property type="entry name" value="CbiQ"/>
    <property type="match status" value="1"/>
</dbReference>
<dbReference type="CDD" id="cd16914">
    <property type="entry name" value="EcfT"/>
    <property type="match status" value="1"/>
</dbReference>
<organism evidence="7 8">
    <name type="scientific">Sanguibacter inulinus</name>
    <dbReference type="NCBI Taxonomy" id="60922"/>
    <lineage>
        <taxon>Bacteria</taxon>
        <taxon>Bacillati</taxon>
        <taxon>Actinomycetota</taxon>
        <taxon>Actinomycetes</taxon>
        <taxon>Micrococcales</taxon>
        <taxon>Sanguibacteraceae</taxon>
        <taxon>Sanguibacter</taxon>
    </lineage>
</organism>
<evidence type="ECO:0000256" key="2">
    <source>
        <dbReference type="ARBA" id="ARBA00022475"/>
    </source>
</evidence>
<keyword evidence="2" id="KW-1003">Cell membrane</keyword>
<name>A0A853EW53_9MICO</name>
<gene>
    <name evidence="7" type="ORF">HZZ10_15730</name>
</gene>
<dbReference type="RefSeq" id="WP_179914209.1">
    <property type="nucleotide sequence ID" value="NZ_JACBYE010000050.1"/>
</dbReference>
<dbReference type="InterPro" id="IPR003339">
    <property type="entry name" value="ABC/ECF_trnsptr_transmembrane"/>
</dbReference>
<dbReference type="PANTHER" id="PTHR34857:SF2">
    <property type="entry name" value="SLL0384 PROTEIN"/>
    <property type="match status" value="1"/>
</dbReference>
<keyword evidence="4 6" id="KW-1133">Transmembrane helix</keyword>
<accession>A0A853EW53</accession>
<dbReference type="PANTHER" id="PTHR34857">
    <property type="entry name" value="SLL0384 PROTEIN"/>
    <property type="match status" value="1"/>
</dbReference>
<sequence length="267" mass="27757">MSVLQPDALALASPLARRNPTVKLALLFVVSAVLLLVLDPVTPAVLYVLVAGAVLVGAGVRPRALLVAQLPFVAFAVGVLLVNMLSRPGEVVWQGAGLRVTTEGIWVGAGLAGRTLLMGLLSVAFVATTDGVALVTSLHQHARLGAKVTFAVLAGYRLLQQMGAEWQTIRRAQSVRAPLGRRGRPRVGLRGHAASAFALLVGSVRRGDRVAGTLELRGLGDGERTTWRPVPLDRRDAVFAGVVLGMLGLVLVGASAAGVLEGPGALF</sequence>
<feature type="transmembrane region" description="Helical" evidence="6">
    <location>
        <begin position="237"/>
        <end position="260"/>
    </location>
</feature>
<dbReference type="EMBL" id="JACBYE010000050">
    <property type="protein sequence ID" value="NYS94966.1"/>
    <property type="molecule type" value="Genomic_DNA"/>
</dbReference>
<evidence type="ECO:0000256" key="1">
    <source>
        <dbReference type="ARBA" id="ARBA00004141"/>
    </source>
</evidence>
<keyword evidence="3 6" id="KW-0812">Transmembrane</keyword>
<comment type="subcellular location">
    <subcellularLocation>
        <location evidence="1">Membrane</location>
        <topology evidence="1">Multi-pass membrane protein</topology>
    </subcellularLocation>
</comment>
<keyword evidence="5 6" id="KW-0472">Membrane</keyword>
<feature type="transmembrane region" description="Helical" evidence="6">
    <location>
        <begin position="65"/>
        <end position="85"/>
    </location>
</feature>
<proteinExistence type="predicted"/>
<feature type="transmembrane region" description="Helical" evidence="6">
    <location>
        <begin position="105"/>
        <end position="127"/>
    </location>
</feature>
<dbReference type="Proteomes" id="UP000561011">
    <property type="component" value="Unassembled WGS sequence"/>
</dbReference>
<dbReference type="InterPro" id="IPR051611">
    <property type="entry name" value="ECF_transporter_component"/>
</dbReference>
<evidence type="ECO:0000256" key="4">
    <source>
        <dbReference type="ARBA" id="ARBA00022989"/>
    </source>
</evidence>
<keyword evidence="8" id="KW-1185">Reference proteome</keyword>
<evidence type="ECO:0000313" key="7">
    <source>
        <dbReference type="EMBL" id="NYS94966.1"/>
    </source>
</evidence>
<dbReference type="GO" id="GO:0005886">
    <property type="term" value="C:plasma membrane"/>
    <property type="evidence" value="ECO:0007669"/>
    <property type="project" value="UniProtKB-ARBA"/>
</dbReference>
<evidence type="ECO:0000313" key="8">
    <source>
        <dbReference type="Proteomes" id="UP000561011"/>
    </source>
</evidence>
<evidence type="ECO:0000256" key="6">
    <source>
        <dbReference type="SAM" id="Phobius"/>
    </source>
</evidence>
<reference evidence="7 8" key="1">
    <citation type="submission" date="2020-07" db="EMBL/GenBank/DDBJ databases">
        <title>MOT database genomes.</title>
        <authorList>
            <person name="Joseph S."/>
            <person name="Aduse-Opoku J."/>
            <person name="Hashim A."/>
            <person name="Wade W."/>
            <person name="Curtis M."/>
        </authorList>
    </citation>
    <scope>NUCLEOTIDE SEQUENCE [LARGE SCALE GENOMIC DNA]</scope>
    <source>
        <strain evidence="7 8">DSM 100099</strain>
    </source>
</reference>
<dbReference type="AlphaFoldDB" id="A0A853EW53"/>
<evidence type="ECO:0000256" key="3">
    <source>
        <dbReference type="ARBA" id="ARBA00022692"/>
    </source>
</evidence>